<dbReference type="GO" id="GO:0005198">
    <property type="term" value="F:structural molecule activity"/>
    <property type="evidence" value="ECO:0007669"/>
    <property type="project" value="UniProtKB-UniRule"/>
</dbReference>
<keyword evidence="3" id="KW-0964">Secreted</keyword>
<reference evidence="6 7" key="1">
    <citation type="submission" date="2019-02" db="EMBL/GenBank/DDBJ databases">
        <title>Deep-cultivation of Planctomycetes and their phenomic and genomic characterization uncovers novel biology.</title>
        <authorList>
            <person name="Wiegand S."/>
            <person name="Jogler M."/>
            <person name="Boedeker C."/>
            <person name="Pinto D."/>
            <person name="Vollmers J."/>
            <person name="Rivas-Marin E."/>
            <person name="Kohn T."/>
            <person name="Peeters S.H."/>
            <person name="Heuer A."/>
            <person name="Rast P."/>
            <person name="Oberbeckmann S."/>
            <person name="Bunk B."/>
            <person name="Jeske O."/>
            <person name="Meyerdierks A."/>
            <person name="Storesund J.E."/>
            <person name="Kallscheuer N."/>
            <person name="Luecker S."/>
            <person name="Lage O.M."/>
            <person name="Pohl T."/>
            <person name="Merkel B.J."/>
            <person name="Hornburger P."/>
            <person name="Mueller R.-W."/>
            <person name="Bruemmer F."/>
            <person name="Labrenz M."/>
            <person name="Spormann A.M."/>
            <person name="Op den Camp H."/>
            <person name="Overmann J."/>
            <person name="Amann R."/>
            <person name="Jetten M.S.M."/>
            <person name="Mascher T."/>
            <person name="Medema M.H."/>
            <person name="Devos D.P."/>
            <person name="Kaster A.-K."/>
            <person name="Ovreas L."/>
            <person name="Rohde M."/>
            <person name="Galperin M.Y."/>
            <person name="Jogler C."/>
        </authorList>
    </citation>
    <scope>NUCLEOTIDE SEQUENCE [LARGE SCALE GENOMIC DNA]</scope>
    <source>
        <strain evidence="6 7">Pla85_3_4</strain>
    </source>
</reference>
<keyword evidence="6" id="KW-0282">Flagellum</keyword>
<organism evidence="6 7">
    <name type="scientific">Lignipirellula cremea</name>
    <dbReference type="NCBI Taxonomy" id="2528010"/>
    <lineage>
        <taxon>Bacteria</taxon>
        <taxon>Pseudomonadati</taxon>
        <taxon>Planctomycetota</taxon>
        <taxon>Planctomycetia</taxon>
        <taxon>Pirellulales</taxon>
        <taxon>Pirellulaceae</taxon>
        <taxon>Lignipirellula</taxon>
    </lineage>
</organism>
<protein>
    <recommendedName>
        <fullName evidence="3">Flagellin</fullName>
    </recommendedName>
</protein>
<keyword evidence="2 3" id="KW-0975">Bacterial flagellum</keyword>
<dbReference type="GO" id="GO:0005576">
    <property type="term" value="C:extracellular region"/>
    <property type="evidence" value="ECO:0007669"/>
    <property type="project" value="UniProtKB-SubCell"/>
</dbReference>
<dbReference type="PRINTS" id="PR00207">
    <property type="entry name" value="FLAGELLIN"/>
</dbReference>
<evidence type="ECO:0000313" key="6">
    <source>
        <dbReference type="EMBL" id="QDU94837.1"/>
    </source>
</evidence>
<dbReference type="InterPro" id="IPR001029">
    <property type="entry name" value="Flagellin_N"/>
</dbReference>
<keyword evidence="6" id="KW-0969">Cilium</keyword>
<feature type="domain" description="Flagellin N-terminal" evidence="4">
    <location>
        <begin position="4"/>
        <end position="141"/>
    </location>
</feature>
<evidence type="ECO:0000259" key="4">
    <source>
        <dbReference type="Pfam" id="PF00669"/>
    </source>
</evidence>
<dbReference type="KEGG" id="lcre:Pla8534_26450"/>
<dbReference type="EMBL" id="CP036433">
    <property type="protein sequence ID" value="QDU94837.1"/>
    <property type="molecule type" value="Genomic_DNA"/>
</dbReference>
<dbReference type="PANTHER" id="PTHR42792:SF2">
    <property type="entry name" value="FLAGELLIN"/>
    <property type="match status" value="1"/>
</dbReference>
<comment type="function">
    <text evidence="3">Flagellin is the subunit protein which polymerizes to form the filaments of bacterial flagella.</text>
</comment>
<name>A0A518DSL9_9BACT</name>
<sequence length="1054" mass="106698">MSRINTNVSSLIAQNTLQRSNSDLQTTLNRLSTGLRIGSGKDDPAGLIASEELRSDIIGVKKAITNSERANQLIATGDSALGQVSSLLNEIRGLVSEAANTGALSDDQIAANQLQIDSSLEAIDRVAQVTSFQGRRILDGSLDFITKGASNQSFADLKIDQANFGALKEIGVDVQVVSQATQGKLSYGYDTIDEDVTLEIGGSEGFEAFNFAAGSTAEQIAAAVNLVSDAIGVKANIVQQDAQAGSITLSSFGSDNDIVLTATEAGVDPGNIRVKYDSSTAGQALSVAYTAPTGSDPGTLTVNLATSAHVAAEGDAELTGLNNDLKFTSKIPGSEFNDVEVVFAVGGDIGDAATFAYDHNGGTGGVGRLTITIDDSGETTAAQLIADLAADADVGILFEADNVGESDGSGTIAIADAGLQATLSGGELGGAITSTANDIVAAINASGANVDLSAALATGNDGHDVVTDFQEFALTGSKTSSNALQFLAPDATKNIRFVAATPGQALGVDLTTDPEVTDFSTTVVQGAAADSSFSITAKTKGSEYDGVTINLDATAAADSIAYDASTKTLNINVTAAATAADVAALVNGDTFVNDHFSGAVFGGGAGAGVVTSSNTAVTAGGVTSEGTVIINLATNDNGDVITTANDLVDFFNDSGNAAQLSSLGISVSNANGSDGTGLVEATTDDLEFQTLGRTFTDANATTTTVAQNGTNARLTLDALNTGADYDGVEIVFENTATAGSETFSYDSTTKKLTVGIQSGVSTATQVETAFTSASQDIQDLFTLTAEGTGAGAVTVFDQGTTSGGVTIGGTTDGAALLGNEDAGAGGLEFVATDFGSKNFVSIKSLSGSFALTDDNGDSADRSTGTDLNARINGVKAVADGLRASINTSSLDISFALKSDVASGTTVSFSITGGGAQFQLGPDVVSNQQARLGIQSVNTSRLGGVSGRLFELRSGGAKSLANDVTGAAKVVDEVINQVTTLRGRLGAFQKTTLETNIFTLNDTLTNLTDAESSIRDADFAAESARLTRAQILVQSGTSVLGIANQNPQNVLSLLR</sequence>
<dbReference type="InterPro" id="IPR001492">
    <property type="entry name" value="Flagellin"/>
</dbReference>
<dbReference type="GO" id="GO:0009288">
    <property type="term" value="C:bacterial-type flagellum"/>
    <property type="evidence" value="ECO:0007669"/>
    <property type="project" value="UniProtKB-SubCell"/>
</dbReference>
<dbReference type="Pfam" id="PF00669">
    <property type="entry name" value="Flagellin_N"/>
    <property type="match status" value="1"/>
</dbReference>
<accession>A0A518DSL9</accession>
<gene>
    <name evidence="6" type="primary">fliC</name>
    <name evidence="6" type="ORF">Pla8534_26450</name>
</gene>
<dbReference type="SUPFAM" id="SSF64518">
    <property type="entry name" value="Phase 1 flagellin"/>
    <property type="match status" value="2"/>
</dbReference>
<comment type="similarity">
    <text evidence="1 3">Belongs to the bacterial flagellin family.</text>
</comment>
<comment type="subcellular location">
    <subcellularLocation>
        <location evidence="3">Secreted</location>
    </subcellularLocation>
    <subcellularLocation>
        <location evidence="3">Bacterial flagellum</location>
    </subcellularLocation>
</comment>
<dbReference type="InterPro" id="IPR046358">
    <property type="entry name" value="Flagellin_C"/>
</dbReference>
<keyword evidence="6" id="KW-0966">Cell projection</keyword>
<evidence type="ECO:0000259" key="5">
    <source>
        <dbReference type="Pfam" id="PF00700"/>
    </source>
</evidence>
<keyword evidence="7" id="KW-1185">Reference proteome</keyword>
<feature type="domain" description="Flagellin C-terminal" evidence="5">
    <location>
        <begin position="968"/>
        <end position="1053"/>
    </location>
</feature>
<dbReference type="Proteomes" id="UP000317648">
    <property type="component" value="Chromosome"/>
</dbReference>
<proteinExistence type="inferred from homology"/>
<evidence type="ECO:0000256" key="3">
    <source>
        <dbReference type="RuleBase" id="RU362073"/>
    </source>
</evidence>
<evidence type="ECO:0000256" key="1">
    <source>
        <dbReference type="ARBA" id="ARBA00005709"/>
    </source>
</evidence>
<dbReference type="AlphaFoldDB" id="A0A518DSL9"/>
<dbReference type="RefSeq" id="WP_145053575.1">
    <property type="nucleotide sequence ID" value="NZ_CP036433.1"/>
</dbReference>
<evidence type="ECO:0000256" key="2">
    <source>
        <dbReference type="ARBA" id="ARBA00023143"/>
    </source>
</evidence>
<dbReference type="PANTHER" id="PTHR42792">
    <property type="entry name" value="FLAGELLIN"/>
    <property type="match status" value="1"/>
</dbReference>
<evidence type="ECO:0000313" key="7">
    <source>
        <dbReference type="Proteomes" id="UP000317648"/>
    </source>
</evidence>
<dbReference type="Gene3D" id="1.20.1330.10">
    <property type="entry name" value="f41 fragment of flagellin, N-terminal domain"/>
    <property type="match status" value="2"/>
</dbReference>
<dbReference type="Pfam" id="PF00700">
    <property type="entry name" value="Flagellin_C"/>
    <property type="match status" value="1"/>
</dbReference>
<dbReference type="OrthoDB" id="9796789at2"/>